<name>A0A7U6GFS9_CALEA</name>
<gene>
    <name evidence="8" type="ordered locus">CSE_14760</name>
</gene>
<sequence length="73" mass="8398">MSKLYSSDEIIVVLKKLNFKLVSQKGSHGKFKNEIGKIVILPMNKKEIPLGTFRSILKQMGIDYNDFNKLLEK</sequence>
<dbReference type="SUPFAM" id="SSF54786">
    <property type="entry name" value="YcfA/nrd intein domain"/>
    <property type="match status" value="1"/>
</dbReference>
<keyword evidence="4" id="KW-0255">Endonuclease</keyword>
<comment type="similarity">
    <text evidence="1">Belongs to the HicA mRNA interferase family.</text>
</comment>
<keyword evidence="7" id="KW-0346">Stress response</keyword>
<dbReference type="InterPro" id="IPR012933">
    <property type="entry name" value="HicA_mRNA_interferase"/>
</dbReference>
<evidence type="ECO:0000256" key="7">
    <source>
        <dbReference type="ARBA" id="ARBA00023016"/>
    </source>
</evidence>
<keyword evidence="9" id="KW-1185">Reference proteome</keyword>
<dbReference type="KEGG" id="cex:CSE_14760"/>
<dbReference type="Pfam" id="PF07927">
    <property type="entry name" value="HicA_toxin"/>
    <property type="match status" value="1"/>
</dbReference>
<dbReference type="GO" id="GO:0004519">
    <property type="term" value="F:endonuclease activity"/>
    <property type="evidence" value="ECO:0007669"/>
    <property type="project" value="UniProtKB-KW"/>
</dbReference>
<dbReference type="Proteomes" id="UP000004793">
    <property type="component" value="Chromosome"/>
</dbReference>
<keyword evidence="6" id="KW-0694">RNA-binding</keyword>
<dbReference type="RefSeq" id="WP_014453997.1">
    <property type="nucleotide sequence ID" value="NC_017096.1"/>
</dbReference>
<evidence type="ECO:0000313" key="9">
    <source>
        <dbReference type="Proteomes" id="UP000004793"/>
    </source>
</evidence>
<keyword evidence="2" id="KW-1277">Toxin-antitoxin system</keyword>
<dbReference type="OrthoDB" id="9810412at2"/>
<dbReference type="EMBL" id="AP012051">
    <property type="protein sequence ID" value="BAL81602.1"/>
    <property type="molecule type" value="Genomic_DNA"/>
</dbReference>
<reference evidence="8 9" key="1">
    <citation type="submission" date="2011-01" db="EMBL/GenBank/DDBJ databases">
        <title>Whole genome sequence of Caldisericum exile AZM16c01.</title>
        <authorList>
            <person name="Narita-Yamada S."/>
            <person name="Kawakoshi A."/>
            <person name="Nakamura S."/>
            <person name="Sasagawa M."/>
            <person name="Fukada J."/>
            <person name="Sekine M."/>
            <person name="Kato Y."/>
            <person name="Fukai R."/>
            <person name="Sasaki K."/>
            <person name="Hanamaki A."/>
            <person name="Narita H."/>
            <person name="Konno Y."/>
            <person name="Mori K."/>
            <person name="Yamazaki S."/>
            <person name="Suzuki K."/>
            <person name="Fujita N."/>
        </authorList>
    </citation>
    <scope>NUCLEOTIDE SEQUENCE [LARGE SCALE GENOMIC DNA]</scope>
    <source>
        <strain evidence="9">DSM 21853 / NBRC 104410 / AZM16c01</strain>
    </source>
</reference>
<proteinExistence type="inferred from homology"/>
<accession>A0A7U6GFS9</accession>
<keyword evidence="3" id="KW-0540">Nuclease</keyword>
<dbReference type="AlphaFoldDB" id="A0A7U6GFS9"/>
<evidence type="ECO:0000313" key="8">
    <source>
        <dbReference type="EMBL" id="BAL81602.1"/>
    </source>
</evidence>
<protein>
    <recommendedName>
        <fullName evidence="10">Type II toxin-antitoxin system HicA family toxin</fullName>
    </recommendedName>
</protein>
<evidence type="ECO:0008006" key="10">
    <source>
        <dbReference type="Google" id="ProtNLM"/>
    </source>
</evidence>
<evidence type="ECO:0000256" key="1">
    <source>
        <dbReference type="ARBA" id="ARBA00006620"/>
    </source>
</evidence>
<keyword evidence="5" id="KW-0378">Hydrolase</keyword>
<evidence type="ECO:0000256" key="3">
    <source>
        <dbReference type="ARBA" id="ARBA00022722"/>
    </source>
</evidence>
<evidence type="ECO:0000256" key="5">
    <source>
        <dbReference type="ARBA" id="ARBA00022801"/>
    </source>
</evidence>
<dbReference type="InterPro" id="IPR038570">
    <property type="entry name" value="HicA_sf"/>
</dbReference>
<evidence type="ECO:0000256" key="6">
    <source>
        <dbReference type="ARBA" id="ARBA00022884"/>
    </source>
</evidence>
<organism evidence="8 9">
    <name type="scientific">Caldisericum exile (strain DSM 21853 / NBRC 104410 / AZM16c01)</name>
    <dbReference type="NCBI Taxonomy" id="511051"/>
    <lineage>
        <taxon>Bacteria</taxon>
        <taxon>Pseudomonadati</taxon>
        <taxon>Caldisericota/Cryosericota group</taxon>
        <taxon>Caldisericota</taxon>
        <taxon>Caldisericia</taxon>
        <taxon>Caldisericales</taxon>
        <taxon>Caldisericaceae</taxon>
        <taxon>Caldisericum</taxon>
    </lineage>
</organism>
<evidence type="ECO:0000256" key="2">
    <source>
        <dbReference type="ARBA" id="ARBA00022649"/>
    </source>
</evidence>
<dbReference type="Gene3D" id="3.30.920.30">
    <property type="entry name" value="Hypothetical protein"/>
    <property type="match status" value="1"/>
</dbReference>
<dbReference type="GO" id="GO:0016787">
    <property type="term" value="F:hydrolase activity"/>
    <property type="evidence" value="ECO:0007669"/>
    <property type="project" value="UniProtKB-KW"/>
</dbReference>
<dbReference type="GO" id="GO:0003729">
    <property type="term" value="F:mRNA binding"/>
    <property type="evidence" value="ECO:0007669"/>
    <property type="project" value="InterPro"/>
</dbReference>
<evidence type="ECO:0000256" key="4">
    <source>
        <dbReference type="ARBA" id="ARBA00022759"/>
    </source>
</evidence>